<evidence type="ECO:0000313" key="3">
    <source>
        <dbReference type="Proteomes" id="UP001152320"/>
    </source>
</evidence>
<reference evidence="2" key="1">
    <citation type="submission" date="2021-10" db="EMBL/GenBank/DDBJ databases">
        <title>Tropical sea cucumber genome reveals ecological adaptation and Cuvierian tubules defense mechanism.</title>
        <authorList>
            <person name="Chen T."/>
        </authorList>
    </citation>
    <scope>NUCLEOTIDE SEQUENCE</scope>
    <source>
        <strain evidence="2">Nanhai2018</strain>
        <tissue evidence="2">Muscle</tissue>
    </source>
</reference>
<evidence type="ECO:0000256" key="1">
    <source>
        <dbReference type="SAM" id="MobiDB-lite"/>
    </source>
</evidence>
<comment type="caution">
    <text evidence="2">The sequence shown here is derived from an EMBL/GenBank/DDBJ whole genome shotgun (WGS) entry which is preliminary data.</text>
</comment>
<name>A0A9Q1BKX9_HOLLE</name>
<feature type="compositionally biased region" description="Basic and acidic residues" evidence="1">
    <location>
        <begin position="60"/>
        <end position="69"/>
    </location>
</feature>
<dbReference type="EMBL" id="JAIZAY010000015">
    <property type="protein sequence ID" value="KAJ8028446.1"/>
    <property type="molecule type" value="Genomic_DNA"/>
</dbReference>
<keyword evidence="3" id="KW-1185">Reference proteome</keyword>
<proteinExistence type="predicted"/>
<dbReference type="Proteomes" id="UP001152320">
    <property type="component" value="Chromosome 15"/>
</dbReference>
<organism evidence="2 3">
    <name type="scientific">Holothuria leucospilota</name>
    <name type="common">Black long sea cucumber</name>
    <name type="synonym">Mertensiothuria leucospilota</name>
    <dbReference type="NCBI Taxonomy" id="206669"/>
    <lineage>
        <taxon>Eukaryota</taxon>
        <taxon>Metazoa</taxon>
        <taxon>Echinodermata</taxon>
        <taxon>Eleutherozoa</taxon>
        <taxon>Echinozoa</taxon>
        <taxon>Holothuroidea</taxon>
        <taxon>Aspidochirotacea</taxon>
        <taxon>Aspidochirotida</taxon>
        <taxon>Holothuriidae</taxon>
        <taxon>Holothuria</taxon>
    </lineage>
</organism>
<evidence type="ECO:0000313" key="2">
    <source>
        <dbReference type="EMBL" id="KAJ8028446.1"/>
    </source>
</evidence>
<gene>
    <name evidence="2" type="ORF">HOLleu_30674</name>
</gene>
<dbReference type="AlphaFoldDB" id="A0A9Q1BKX9"/>
<sequence length="76" mass="8113">MLPSSSAAKGGGWRRGACTCQLPASESMPDQKVYGENWDEVGTIPSTFKGGDMSPLSPPDEARGYDNHWSKPLSLA</sequence>
<protein>
    <submittedName>
        <fullName evidence="2">Uncharacterized protein</fullName>
    </submittedName>
</protein>
<accession>A0A9Q1BKX9</accession>
<feature type="region of interest" description="Disordered" evidence="1">
    <location>
        <begin position="1"/>
        <end position="76"/>
    </location>
</feature>